<dbReference type="Pfam" id="PF01527">
    <property type="entry name" value="HTH_Tnp_1"/>
    <property type="match status" value="1"/>
</dbReference>
<reference evidence="1 2" key="1">
    <citation type="submission" date="2017-09" db="EMBL/GenBank/DDBJ databases">
        <title>Depth-based differentiation of microbial function through sediment-hosted aquifers and enrichment of novel symbionts in the deep terrestrial subsurface.</title>
        <authorList>
            <person name="Probst A.J."/>
            <person name="Ladd B."/>
            <person name="Jarett J.K."/>
            <person name="Geller-Mcgrath D.E."/>
            <person name="Sieber C.M."/>
            <person name="Emerson J.B."/>
            <person name="Anantharaman K."/>
            <person name="Thomas B.C."/>
            <person name="Malmstrom R."/>
            <person name="Stieglmeier M."/>
            <person name="Klingl A."/>
            <person name="Woyke T."/>
            <person name="Ryan C.M."/>
            <person name="Banfield J.F."/>
        </authorList>
    </citation>
    <scope>NUCLEOTIDE SEQUENCE [LARGE SCALE GENOMIC DNA]</scope>
    <source>
        <strain evidence="1">CG10_big_fil_rev_8_21_14_0_10_42_12</strain>
    </source>
</reference>
<dbReference type="AlphaFoldDB" id="A0A2H0QY74"/>
<evidence type="ECO:0000313" key="1">
    <source>
        <dbReference type="EMBL" id="PIR38946.1"/>
    </source>
</evidence>
<organism evidence="1 2">
    <name type="scientific">Candidatus Zambryskibacteria bacterium CG10_big_fil_rev_8_21_14_0_10_42_12</name>
    <dbReference type="NCBI Taxonomy" id="1975115"/>
    <lineage>
        <taxon>Bacteria</taxon>
        <taxon>Candidatus Zambryskiibacteriota</taxon>
    </lineage>
</organism>
<dbReference type="InterPro" id="IPR009057">
    <property type="entry name" value="Homeodomain-like_sf"/>
</dbReference>
<evidence type="ECO:0008006" key="3">
    <source>
        <dbReference type="Google" id="ProtNLM"/>
    </source>
</evidence>
<sequence>METMKNPSNISKRYHTPTFKAQVARAAIKGEKTIAQIASEYAIHTTQVNTWRKLADEGLPSLFSDNQVKALQAKDQEIDRLHAAIGSREVEIDWLKKRLGA</sequence>
<dbReference type="InterPro" id="IPR036388">
    <property type="entry name" value="WH-like_DNA-bd_sf"/>
</dbReference>
<accession>A0A2H0QY74</accession>
<dbReference type="EMBL" id="PCXL01000002">
    <property type="protein sequence ID" value="PIR38946.1"/>
    <property type="molecule type" value="Genomic_DNA"/>
</dbReference>
<gene>
    <name evidence="1" type="ORF">COV34_00015</name>
</gene>
<protein>
    <recommendedName>
        <fullName evidence="3">Transposase</fullName>
    </recommendedName>
</protein>
<dbReference type="InterPro" id="IPR002514">
    <property type="entry name" value="Transposase_8"/>
</dbReference>
<dbReference type="Gene3D" id="1.10.10.10">
    <property type="entry name" value="Winged helix-like DNA-binding domain superfamily/Winged helix DNA-binding domain"/>
    <property type="match status" value="1"/>
</dbReference>
<dbReference type="SUPFAM" id="SSF46689">
    <property type="entry name" value="Homeodomain-like"/>
    <property type="match status" value="1"/>
</dbReference>
<comment type="caution">
    <text evidence="1">The sequence shown here is derived from an EMBL/GenBank/DDBJ whole genome shotgun (WGS) entry which is preliminary data.</text>
</comment>
<dbReference type="GO" id="GO:0004803">
    <property type="term" value="F:transposase activity"/>
    <property type="evidence" value="ECO:0007669"/>
    <property type="project" value="InterPro"/>
</dbReference>
<dbReference type="GO" id="GO:0003677">
    <property type="term" value="F:DNA binding"/>
    <property type="evidence" value="ECO:0007669"/>
    <property type="project" value="InterPro"/>
</dbReference>
<dbReference type="Proteomes" id="UP000231333">
    <property type="component" value="Unassembled WGS sequence"/>
</dbReference>
<evidence type="ECO:0000313" key="2">
    <source>
        <dbReference type="Proteomes" id="UP000231333"/>
    </source>
</evidence>
<name>A0A2H0QY74_9BACT</name>
<dbReference type="GO" id="GO:0006313">
    <property type="term" value="P:DNA transposition"/>
    <property type="evidence" value="ECO:0007669"/>
    <property type="project" value="InterPro"/>
</dbReference>
<proteinExistence type="predicted"/>